<dbReference type="GO" id="GO:0009279">
    <property type="term" value="C:cell outer membrane"/>
    <property type="evidence" value="ECO:0007669"/>
    <property type="project" value="UniProtKB-SubCell"/>
</dbReference>
<dbReference type="OrthoDB" id="1264254at2"/>
<dbReference type="InterPro" id="IPR036942">
    <property type="entry name" value="Beta-barrel_TonB_sf"/>
</dbReference>
<gene>
    <name evidence="4" type="ORF">Q361_10812</name>
</gene>
<evidence type="ECO:0000313" key="4">
    <source>
        <dbReference type="EMBL" id="POS01688.1"/>
    </source>
</evidence>
<organism evidence="4 5">
    <name type="scientific">Flavobacterium croceum DSM 17960</name>
    <dbReference type="NCBI Taxonomy" id="1121886"/>
    <lineage>
        <taxon>Bacteria</taxon>
        <taxon>Pseudomonadati</taxon>
        <taxon>Bacteroidota</taxon>
        <taxon>Flavobacteriia</taxon>
        <taxon>Flavobacteriales</taxon>
        <taxon>Flavobacteriaceae</taxon>
        <taxon>Flavobacterium</taxon>
    </lineage>
</organism>
<accession>A0A2S4N7L1</accession>
<protein>
    <recommendedName>
        <fullName evidence="6">TonB dependent receptor</fullName>
    </recommendedName>
</protein>
<evidence type="ECO:0000256" key="1">
    <source>
        <dbReference type="ARBA" id="ARBA00004442"/>
    </source>
</evidence>
<keyword evidence="3" id="KW-0998">Cell outer membrane</keyword>
<evidence type="ECO:0000256" key="3">
    <source>
        <dbReference type="ARBA" id="ARBA00023237"/>
    </source>
</evidence>
<comment type="subcellular location">
    <subcellularLocation>
        <location evidence="1">Cell outer membrane</location>
    </subcellularLocation>
</comment>
<keyword evidence="2" id="KW-0472">Membrane</keyword>
<evidence type="ECO:0000313" key="5">
    <source>
        <dbReference type="Proteomes" id="UP000237056"/>
    </source>
</evidence>
<dbReference type="Proteomes" id="UP000237056">
    <property type="component" value="Unassembled WGS sequence"/>
</dbReference>
<dbReference type="RefSeq" id="WP_103726022.1">
    <property type="nucleotide sequence ID" value="NZ_PQNY01000008.1"/>
</dbReference>
<reference evidence="4 5" key="1">
    <citation type="submission" date="2018-01" db="EMBL/GenBank/DDBJ databases">
        <title>Genomic Encyclopedia of Type Strains, Phase I: the one thousand microbial genomes (KMG-I) project.</title>
        <authorList>
            <person name="Goeker M."/>
        </authorList>
    </citation>
    <scope>NUCLEOTIDE SEQUENCE [LARGE SCALE GENOMIC DNA]</scope>
    <source>
        <strain evidence="4 5">DSM 17960</strain>
    </source>
</reference>
<keyword evidence="5" id="KW-1185">Reference proteome</keyword>
<comment type="caution">
    <text evidence="4">The sequence shown here is derived from an EMBL/GenBank/DDBJ whole genome shotgun (WGS) entry which is preliminary data.</text>
</comment>
<dbReference type="SUPFAM" id="SSF56935">
    <property type="entry name" value="Porins"/>
    <property type="match status" value="1"/>
</dbReference>
<proteinExistence type="predicted"/>
<dbReference type="AlphaFoldDB" id="A0A2S4N7L1"/>
<name>A0A2S4N7L1_9FLAO</name>
<evidence type="ECO:0008006" key="6">
    <source>
        <dbReference type="Google" id="ProtNLM"/>
    </source>
</evidence>
<sequence>MNFIKNIEKTTIALLIFGGVYAQKNPIGSEVVNVVKPYTPSVSDAFKVKEIPTFEDEVATEKEVINYAIFSFPVASTFTPSKGKAAAVEKSKQEKYFDNYATLAAGNYTNINAELFVTHQLENNNYVGAKLKHLSSQGGIKNVELKNSFSNSALDVTYGNRTQQLSWNIDLGYQNQMYNWYGVPHDFFTPEQLNAINPKQNFNTLSLGGKVALSESILKDVTAGFTHFSDKFSSSENRFVAKPNFEIQVLDQKIKTQFIFDYLGGSFDKSYLLSKAYNYGATNLGLVPSFQITRDDLLVNIGAKVFYSVSGSDNASSKFYVYPNITASYKLVGDLMIGYAGAEGNLQQNSYKEFVDQNNFVSPTLQINPTDQQYDVFVGLKGKLASGIGYNIKGFFTNENYKPMFVSNVYDSFQTDTTMPYVNLNSFEVLYDTVKTISFFGELKADVSKDIVFGIQGTLNSYTAKNLEEVYNLPALKLASTLDFQITPKWYAGFKIYFTGERKDRLMVRDVTAIGEPAYTNTTVKLNSFFDANAHVGFKYNDRWTFFVKSNNMANQNYQKWTNYPVQGIQVLLGANYKFDF</sequence>
<dbReference type="EMBL" id="PQNY01000008">
    <property type="protein sequence ID" value="POS01688.1"/>
    <property type="molecule type" value="Genomic_DNA"/>
</dbReference>
<dbReference type="Gene3D" id="2.40.170.20">
    <property type="entry name" value="TonB-dependent receptor, beta-barrel domain"/>
    <property type="match status" value="1"/>
</dbReference>
<evidence type="ECO:0000256" key="2">
    <source>
        <dbReference type="ARBA" id="ARBA00023136"/>
    </source>
</evidence>